<dbReference type="SUPFAM" id="SSF55190">
    <property type="entry name" value="Arginyl-tRNA synthetase (ArgRS), N-terminal 'additional' domain"/>
    <property type="match status" value="1"/>
</dbReference>
<evidence type="ECO:0000313" key="8">
    <source>
        <dbReference type="Proteomes" id="UP000525686"/>
    </source>
</evidence>
<dbReference type="InterPro" id="IPR005148">
    <property type="entry name" value="Arg-tRNA-synth_N"/>
</dbReference>
<keyword evidence="1" id="KW-0436">Ligase</keyword>
<accession>A0A7W3WMX7</accession>
<dbReference type="InterPro" id="IPR008909">
    <property type="entry name" value="DALR_anticod-bd"/>
</dbReference>
<comment type="caution">
    <text evidence="7">The sequence shown here is derived from an EMBL/GenBank/DDBJ whole genome shotgun (WGS) entry which is preliminary data.</text>
</comment>
<dbReference type="Pfam" id="PF03485">
    <property type="entry name" value="Arg_tRNA_synt_N"/>
    <property type="match status" value="1"/>
</dbReference>
<evidence type="ECO:0000256" key="1">
    <source>
        <dbReference type="ARBA" id="ARBA00022598"/>
    </source>
</evidence>
<evidence type="ECO:0000313" key="7">
    <source>
        <dbReference type="EMBL" id="MBB1255095.1"/>
    </source>
</evidence>
<dbReference type="Pfam" id="PF05746">
    <property type="entry name" value="DALR_1"/>
    <property type="match status" value="1"/>
</dbReference>
<proteinExistence type="predicted"/>
<dbReference type="RefSeq" id="WP_181354834.1">
    <property type="nucleotide sequence ID" value="NZ_JABJWZ010000168.1"/>
</dbReference>
<dbReference type="InterPro" id="IPR036695">
    <property type="entry name" value="Arg-tRNA-synth_N_sf"/>
</dbReference>
<dbReference type="GO" id="GO:0005737">
    <property type="term" value="C:cytoplasm"/>
    <property type="evidence" value="ECO:0007669"/>
    <property type="project" value="InterPro"/>
</dbReference>
<dbReference type="SUPFAM" id="SSF47323">
    <property type="entry name" value="Anticodon-binding domain of a subclass of class I aminoacyl-tRNA synthetases"/>
    <property type="match status" value="1"/>
</dbReference>
<dbReference type="Gene3D" id="1.10.730.10">
    <property type="entry name" value="Isoleucyl-tRNA Synthetase, Domain 1"/>
    <property type="match status" value="1"/>
</dbReference>
<evidence type="ECO:0000256" key="2">
    <source>
        <dbReference type="ARBA" id="ARBA00022741"/>
    </source>
</evidence>
<gene>
    <name evidence="7" type="ORF">H3146_17315</name>
</gene>
<sequence>MTPAQLSRALSSALRRAVAEGELPRTAAEPPAGVTLRNPPHGDADYASNLALRLAAATGHPARSVADVLRTRLVQEAGVARVEVAGPGFLNIHLAESGWTALVRRIAERGRAERPQDAAPAEDPARDAERWAAVTGTAPRLERRDGNPLFRVQYAHSRVRALLTAADDLGFAPEPGPYATRAEGRLLTLLADSARIAERCTAPDGNPAAPDHPADPAAYAPLARHLTAVADAFLDLHDAPGARPVLPRGDEKPEAAHRSRLALAEAAGTVLAGGLTQLGISAPHHL</sequence>
<dbReference type="AlphaFoldDB" id="A0A7W3WMX7"/>
<protein>
    <recommendedName>
        <fullName evidence="9">Arginine--tRNA ligase</fullName>
    </recommendedName>
</protein>
<dbReference type="GO" id="GO:0005524">
    <property type="term" value="F:ATP binding"/>
    <property type="evidence" value="ECO:0007669"/>
    <property type="project" value="UniProtKB-KW"/>
</dbReference>
<feature type="region of interest" description="Disordered" evidence="4">
    <location>
        <begin position="110"/>
        <end position="129"/>
    </location>
</feature>
<evidence type="ECO:0000259" key="6">
    <source>
        <dbReference type="SMART" id="SM01016"/>
    </source>
</evidence>
<dbReference type="Proteomes" id="UP000525686">
    <property type="component" value="Unassembled WGS sequence"/>
</dbReference>
<organism evidence="7 8">
    <name type="scientific">Streptomyces alkaliterrae</name>
    <dbReference type="NCBI Taxonomy" id="2213162"/>
    <lineage>
        <taxon>Bacteria</taxon>
        <taxon>Bacillati</taxon>
        <taxon>Actinomycetota</taxon>
        <taxon>Actinomycetes</taxon>
        <taxon>Kitasatosporales</taxon>
        <taxon>Streptomycetaceae</taxon>
        <taxon>Streptomyces</taxon>
    </lineage>
</organism>
<dbReference type="SMART" id="SM00836">
    <property type="entry name" value="DALR_1"/>
    <property type="match status" value="1"/>
</dbReference>
<keyword evidence="2" id="KW-0547">Nucleotide-binding</keyword>
<feature type="region of interest" description="Disordered" evidence="4">
    <location>
        <begin position="20"/>
        <end position="41"/>
    </location>
</feature>
<keyword evidence="3" id="KW-0067">ATP-binding</keyword>
<feature type="domain" description="DALR anticodon binding" evidence="5">
    <location>
        <begin position="152"/>
        <end position="286"/>
    </location>
</feature>
<feature type="domain" description="Arginyl tRNA synthetase N-terminal" evidence="6">
    <location>
        <begin position="4"/>
        <end position="94"/>
    </location>
</feature>
<dbReference type="InterPro" id="IPR009080">
    <property type="entry name" value="tRNAsynth_Ia_anticodon-bd"/>
</dbReference>
<evidence type="ECO:0000259" key="5">
    <source>
        <dbReference type="SMART" id="SM00836"/>
    </source>
</evidence>
<evidence type="ECO:0008006" key="9">
    <source>
        <dbReference type="Google" id="ProtNLM"/>
    </source>
</evidence>
<dbReference type="EMBL" id="JABJWZ010000168">
    <property type="protein sequence ID" value="MBB1255095.1"/>
    <property type="molecule type" value="Genomic_DNA"/>
</dbReference>
<dbReference type="SMART" id="SM01016">
    <property type="entry name" value="Arg_tRNA_synt_N"/>
    <property type="match status" value="1"/>
</dbReference>
<evidence type="ECO:0000256" key="3">
    <source>
        <dbReference type="ARBA" id="ARBA00022840"/>
    </source>
</evidence>
<dbReference type="Gene3D" id="3.30.1360.70">
    <property type="entry name" value="Arginyl tRNA synthetase N-terminal domain"/>
    <property type="match status" value="1"/>
</dbReference>
<dbReference type="GO" id="GO:0004814">
    <property type="term" value="F:arginine-tRNA ligase activity"/>
    <property type="evidence" value="ECO:0007669"/>
    <property type="project" value="InterPro"/>
</dbReference>
<name>A0A7W3WMX7_9ACTN</name>
<evidence type="ECO:0000256" key="4">
    <source>
        <dbReference type="SAM" id="MobiDB-lite"/>
    </source>
</evidence>
<dbReference type="GO" id="GO:0006420">
    <property type="term" value="P:arginyl-tRNA aminoacylation"/>
    <property type="evidence" value="ECO:0007669"/>
    <property type="project" value="InterPro"/>
</dbReference>
<reference evidence="8" key="1">
    <citation type="submission" date="2020-05" db="EMBL/GenBank/DDBJ databases">
        <title>Classification of alakaliphilic streptomycetes isolated from an alkaline soil next to Lonar Crater, India and a proposal for the recognition of Streptomyces alkaliterrae sp. nov.</title>
        <authorList>
            <person name="Golinska P."/>
        </authorList>
    </citation>
    <scope>NUCLEOTIDE SEQUENCE [LARGE SCALE GENOMIC DNA]</scope>
    <source>
        <strain evidence="8">OF3</strain>
    </source>
</reference>